<evidence type="ECO:0000256" key="9">
    <source>
        <dbReference type="ARBA" id="ARBA00023085"/>
    </source>
</evidence>
<dbReference type="InterPro" id="IPR012334">
    <property type="entry name" value="Pectin_lyas_fold"/>
</dbReference>
<dbReference type="CDD" id="cd15798">
    <property type="entry name" value="PMEI-like_3"/>
    <property type="match status" value="1"/>
</dbReference>
<dbReference type="InterPro" id="IPR000070">
    <property type="entry name" value="Pectinesterase_cat"/>
</dbReference>
<dbReference type="PROSITE" id="PS00503">
    <property type="entry name" value="PECTINESTERASE_2"/>
    <property type="match status" value="1"/>
</dbReference>
<evidence type="ECO:0000256" key="2">
    <source>
        <dbReference type="ARBA" id="ARBA00005184"/>
    </source>
</evidence>
<proteinExistence type="inferred from homology"/>
<evidence type="ECO:0000256" key="4">
    <source>
        <dbReference type="ARBA" id="ARBA00007786"/>
    </source>
</evidence>
<feature type="active site" evidence="12">
    <location>
        <position position="392"/>
    </location>
</feature>
<dbReference type="Gene3D" id="1.20.140.40">
    <property type="entry name" value="Invertase/pectin methylesterase inhibitor family protein"/>
    <property type="match status" value="1"/>
</dbReference>
<keyword evidence="14" id="KW-1133">Transmembrane helix</keyword>
<dbReference type="EC" id="3.1.1.11" evidence="5 13"/>
<keyword evidence="10" id="KW-0961">Cell wall biogenesis/degradation</keyword>
<dbReference type="Pfam" id="PF04043">
    <property type="entry name" value="PMEI"/>
    <property type="match status" value="1"/>
</dbReference>
<dbReference type="NCBIfam" id="TIGR01614">
    <property type="entry name" value="PME_inhib"/>
    <property type="match status" value="1"/>
</dbReference>
<name>A0AAV3R9C3_LITER</name>
<feature type="domain" description="Pectinesterase inhibitor" evidence="15">
    <location>
        <begin position="37"/>
        <end position="189"/>
    </location>
</feature>
<accession>A0AAV3R9C3</accession>
<dbReference type="SMART" id="SM00856">
    <property type="entry name" value="PMEI"/>
    <property type="match status" value="1"/>
</dbReference>
<keyword evidence="6" id="KW-0134">Cell wall</keyword>
<keyword evidence="9 13" id="KW-0063">Aspartyl esterase</keyword>
<dbReference type="GO" id="GO:0030599">
    <property type="term" value="F:pectinesterase activity"/>
    <property type="evidence" value="ECO:0007669"/>
    <property type="project" value="UniProtKB-UniRule"/>
</dbReference>
<evidence type="ECO:0000256" key="6">
    <source>
        <dbReference type="ARBA" id="ARBA00022512"/>
    </source>
</evidence>
<evidence type="ECO:0000256" key="12">
    <source>
        <dbReference type="PROSITE-ProRule" id="PRU10040"/>
    </source>
</evidence>
<dbReference type="InterPro" id="IPR006501">
    <property type="entry name" value="Pectinesterase_inhib_dom"/>
</dbReference>
<dbReference type="GO" id="GO:0042545">
    <property type="term" value="P:cell wall modification"/>
    <property type="evidence" value="ECO:0007669"/>
    <property type="project" value="UniProtKB-UniRule"/>
</dbReference>
<dbReference type="Proteomes" id="UP001454036">
    <property type="component" value="Unassembled WGS sequence"/>
</dbReference>
<dbReference type="SUPFAM" id="SSF101148">
    <property type="entry name" value="Plant invertase/pectin methylesterase inhibitor"/>
    <property type="match status" value="1"/>
</dbReference>
<dbReference type="FunFam" id="2.160.20.10:FF:000029">
    <property type="entry name" value="Pectinesterase 4"/>
    <property type="match status" value="1"/>
</dbReference>
<gene>
    <name evidence="16" type="ORF">LIER_26124</name>
</gene>
<feature type="transmembrane region" description="Helical" evidence="14">
    <location>
        <begin position="6"/>
        <end position="24"/>
    </location>
</feature>
<dbReference type="GO" id="GO:0045490">
    <property type="term" value="P:pectin catabolic process"/>
    <property type="evidence" value="ECO:0007669"/>
    <property type="project" value="UniProtKB-UniRule"/>
</dbReference>
<evidence type="ECO:0000256" key="14">
    <source>
        <dbReference type="SAM" id="Phobius"/>
    </source>
</evidence>
<evidence type="ECO:0000313" key="16">
    <source>
        <dbReference type="EMBL" id="GAA0172271.1"/>
    </source>
</evidence>
<sequence length="553" mass="60948">MLVGQVVSVVSLLLVIGIIMGMVLNSHVAKNQHGPFTSMRPVTSFCEPALYKDVCAKSVGDVAKNGTASGKDFLLATFKATMADLNTTKQNTGNVTVTKTLDLYHYNTVQDCKELIDYAIDALNESISMIDATDPNALNELVDELLNYLGGVYAFESTCLDSFQNADLRKQMEDILSTSSQLTDNAINIVADINKILKAFNVSVPAKHPKRRLLNVDDEYPSWFPAADRELLQTVGRRRIANAVVSKDGSGRFRTITDAINAYPRGFKGRYVVYVKAGVYNEKVIIDKTKPFVFIYGDGAGKTIITGSDNFGVKNTPTWRTATFSSAAKGVVIKRMTIRNTAGPVGHQAVALRVQGDMTAVFDCSIEGFQDTLYYHTFRQFYRNCAISGTVDFIFGQGSAMIQTSTIIVRKPGPEQSNTVTADGNAKHNLNVGLVIHDSKIVPEVALVPDRFTVKTYLGRPWKSFATTILLKCELGDFIRPEGWLIWQGESFQNTCNYGEFDNIGPGSATSLRDKAFKRWRVLSPQEANRYSLASFIGDAWLKKSSVPYVSTL</sequence>
<evidence type="ECO:0000256" key="7">
    <source>
        <dbReference type="ARBA" id="ARBA00022525"/>
    </source>
</evidence>
<evidence type="ECO:0000256" key="10">
    <source>
        <dbReference type="ARBA" id="ARBA00023316"/>
    </source>
</evidence>
<reference evidence="16 17" key="1">
    <citation type="submission" date="2024-01" db="EMBL/GenBank/DDBJ databases">
        <title>The complete chloroplast genome sequence of Lithospermum erythrorhizon: insights into the phylogenetic relationship among Boraginaceae species and the maternal lineages of purple gromwells.</title>
        <authorList>
            <person name="Okada T."/>
            <person name="Watanabe K."/>
        </authorList>
    </citation>
    <scope>NUCLEOTIDE SEQUENCE [LARGE SCALE GENOMIC DNA]</scope>
</reference>
<dbReference type="Gene3D" id="2.160.20.10">
    <property type="entry name" value="Single-stranded right-handed beta-helix, Pectin lyase-like"/>
    <property type="match status" value="1"/>
</dbReference>
<evidence type="ECO:0000256" key="13">
    <source>
        <dbReference type="RuleBase" id="RU000589"/>
    </source>
</evidence>
<comment type="similarity">
    <text evidence="3">In the N-terminal section; belongs to the PMEI family.</text>
</comment>
<evidence type="ECO:0000313" key="17">
    <source>
        <dbReference type="Proteomes" id="UP001454036"/>
    </source>
</evidence>
<protein>
    <recommendedName>
        <fullName evidence="5 13">Pectinesterase</fullName>
        <ecNumber evidence="5 13">3.1.1.11</ecNumber>
    </recommendedName>
</protein>
<dbReference type="InterPro" id="IPR035513">
    <property type="entry name" value="Invertase/methylesterase_inhib"/>
</dbReference>
<evidence type="ECO:0000256" key="5">
    <source>
        <dbReference type="ARBA" id="ARBA00013229"/>
    </source>
</evidence>
<dbReference type="SUPFAM" id="SSF51126">
    <property type="entry name" value="Pectin lyase-like"/>
    <property type="match status" value="1"/>
</dbReference>
<dbReference type="AlphaFoldDB" id="A0AAV3R9C3"/>
<dbReference type="GO" id="GO:0004857">
    <property type="term" value="F:enzyme inhibitor activity"/>
    <property type="evidence" value="ECO:0007669"/>
    <property type="project" value="InterPro"/>
</dbReference>
<evidence type="ECO:0000256" key="11">
    <source>
        <dbReference type="ARBA" id="ARBA00047928"/>
    </source>
</evidence>
<evidence type="ECO:0000256" key="8">
    <source>
        <dbReference type="ARBA" id="ARBA00022801"/>
    </source>
</evidence>
<evidence type="ECO:0000256" key="1">
    <source>
        <dbReference type="ARBA" id="ARBA00004191"/>
    </source>
</evidence>
<comment type="pathway">
    <text evidence="2 13">Glycan metabolism; pectin degradation; 2-dehydro-3-deoxy-D-gluconate from pectin: step 1/5.</text>
</comment>
<dbReference type="Pfam" id="PF01095">
    <property type="entry name" value="Pectinesterase"/>
    <property type="match status" value="1"/>
</dbReference>
<keyword evidence="8 13" id="KW-0378">Hydrolase</keyword>
<dbReference type="InterPro" id="IPR011050">
    <property type="entry name" value="Pectin_lyase_fold/virulence"/>
</dbReference>
<comment type="catalytic activity">
    <reaction evidence="11 13">
        <text>[(1-&gt;4)-alpha-D-galacturonosyl methyl ester](n) + n H2O = [(1-&gt;4)-alpha-D-galacturonosyl](n) + n methanol + n H(+)</text>
        <dbReference type="Rhea" id="RHEA:22380"/>
        <dbReference type="Rhea" id="RHEA-COMP:14570"/>
        <dbReference type="Rhea" id="RHEA-COMP:14573"/>
        <dbReference type="ChEBI" id="CHEBI:15377"/>
        <dbReference type="ChEBI" id="CHEBI:15378"/>
        <dbReference type="ChEBI" id="CHEBI:17790"/>
        <dbReference type="ChEBI" id="CHEBI:140522"/>
        <dbReference type="ChEBI" id="CHEBI:140523"/>
        <dbReference type="EC" id="3.1.1.11"/>
    </reaction>
</comment>
<keyword evidence="14" id="KW-0472">Membrane</keyword>
<keyword evidence="17" id="KW-1185">Reference proteome</keyword>
<keyword evidence="14" id="KW-0812">Transmembrane</keyword>
<dbReference type="InterPro" id="IPR033131">
    <property type="entry name" value="Pectinesterase_Asp_AS"/>
</dbReference>
<comment type="similarity">
    <text evidence="4">In the C-terminal section; belongs to the pectinesterase family.</text>
</comment>
<keyword evidence="7" id="KW-0964">Secreted</keyword>
<evidence type="ECO:0000259" key="15">
    <source>
        <dbReference type="SMART" id="SM00856"/>
    </source>
</evidence>
<comment type="subcellular location">
    <subcellularLocation>
        <location evidence="1">Secreted</location>
        <location evidence="1">Cell wall</location>
    </subcellularLocation>
</comment>
<evidence type="ECO:0000256" key="3">
    <source>
        <dbReference type="ARBA" id="ARBA00006027"/>
    </source>
</evidence>
<dbReference type="PANTHER" id="PTHR31707">
    <property type="entry name" value="PECTINESTERASE"/>
    <property type="match status" value="1"/>
</dbReference>
<dbReference type="EMBL" id="BAABME010008046">
    <property type="protein sequence ID" value="GAA0172271.1"/>
    <property type="molecule type" value="Genomic_DNA"/>
</dbReference>
<comment type="caution">
    <text evidence="16">The sequence shown here is derived from an EMBL/GenBank/DDBJ whole genome shotgun (WGS) entry which is preliminary data.</text>
</comment>
<organism evidence="16 17">
    <name type="scientific">Lithospermum erythrorhizon</name>
    <name type="common">Purple gromwell</name>
    <name type="synonym">Lithospermum officinale var. erythrorhizon</name>
    <dbReference type="NCBI Taxonomy" id="34254"/>
    <lineage>
        <taxon>Eukaryota</taxon>
        <taxon>Viridiplantae</taxon>
        <taxon>Streptophyta</taxon>
        <taxon>Embryophyta</taxon>
        <taxon>Tracheophyta</taxon>
        <taxon>Spermatophyta</taxon>
        <taxon>Magnoliopsida</taxon>
        <taxon>eudicotyledons</taxon>
        <taxon>Gunneridae</taxon>
        <taxon>Pentapetalae</taxon>
        <taxon>asterids</taxon>
        <taxon>lamiids</taxon>
        <taxon>Boraginales</taxon>
        <taxon>Boraginaceae</taxon>
        <taxon>Boraginoideae</taxon>
        <taxon>Lithospermeae</taxon>
        <taxon>Lithospermum</taxon>
    </lineage>
</organism>